<dbReference type="Pfam" id="PF02738">
    <property type="entry name" value="MoCoBD_1"/>
    <property type="match status" value="1"/>
</dbReference>
<dbReference type="PANTHER" id="PTHR11908">
    <property type="entry name" value="XANTHINE DEHYDROGENASE"/>
    <property type="match status" value="1"/>
</dbReference>
<dbReference type="InterPro" id="IPR008274">
    <property type="entry name" value="AldOxase/xan_DH_MoCoBD1"/>
</dbReference>
<dbReference type="EC" id="1.17.1.4" evidence="4"/>
<keyword evidence="2 4" id="KW-0560">Oxidoreductase</keyword>
<comment type="caution">
    <text evidence="4">The sequence shown here is derived from an EMBL/GenBank/DDBJ whole genome shotgun (WGS) entry which is preliminary data.</text>
</comment>
<sequence>MSELIESKAISTDLRRLDGLAKVRGTAPYAFDQEVENPAYLYPVQATIARGKVSRIDTGDAEALEGVIAVITHLNAPKLAQTDDAEYTVLQGPEVGFRGQFVGAVIADSFETARHAAGLVAVEYEADEHDALLRSDHPGLYAPEEVNGGFDTDTAEGDVEAALAEAAVVIDHVYTTPAEHNNPMEPHATVAVWEGGALTLYDSTQGVHPVRKTIAPIFGLEPENVRVIAPHVGGGFGSKGLPHAHVILAALAAQCSNGRPVKFALTRQQMFSLAGYRTPTIQHVRLGATEDGRLTAICQDVVEPTSRIKEFAEQTGVPARMMYASPNRKTTHRLAKLDIPVPSWMRGPGECPGMFGPEVAMDELAEACGLDPIELRVRNEPQIDPDSGKPFSSRHLLECLAKGAERFGWDRRNARPGSREEDGWLVGLGVASSTYPFSRVPENTARIRFNVDGNYAVQIGAADLGTGTWTTLTQIAADALDCPIERIRLEIGDTSLPVASVAGGSSGTASWGGAIIAAAAAFRNQHGDKPEAGAQAQAQGMKDPDTERYAMHSFGAQFAEARVHADTGEVRVSRMLGVFSAGRIINPRTARSQFIGGMTMGIGMALHEDGVMDARFGKVMNHDLAEYHIPANADIEDVDAIWLEETDHRAGPLGARGIGEIGIVGAAAAIANATYNATGIRVRELPLTPDKFLS</sequence>
<gene>
    <name evidence="4" type="ORF">J2S64_000966</name>
</gene>
<dbReference type="SUPFAM" id="SSF54665">
    <property type="entry name" value="CO dehydrogenase molybdoprotein N-domain-like"/>
    <property type="match status" value="1"/>
</dbReference>
<proteinExistence type="predicted"/>
<dbReference type="Pfam" id="PF01315">
    <property type="entry name" value="Ald_Xan_dh_C"/>
    <property type="match status" value="1"/>
</dbReference>
<keyword evidence="5" id="KW-1185">Reference proteome</keyword>
<evidence type="ECO:0000256" key="1">
    <source>
        <dbReference type="ARBA" id="ARBA00022505"/>
    </source>
</evidence>
<dbReference type="SUPFAM" id="SSF56003">
    <property type="entry name" value="Molybdenum cofactor-binding domain"/>
    <property type="match status" value="1"/>
</dbReference>
<evidence type="ECO:0000259" key="3">
    <source>
        <dbReference type="SMART" id="SM01008"/>
    </source>
</evidence>
<reference evidence="4 5" key="1">
    <citation type="submission" date="2023-07" db="EMBL/GenBank/DDBJ databases">
        <title>Sequencing the genomes of 1000 actinobacteria strains.</title>
        <authorList>
            <person name="Klenk H.-P."/>
        </authorList>
    </citation>
    <scope>NUCLEOTIDE SEQUENCE [LARGE SCALE GENOMIC DNA]</scope>
    <source>
        <strain evidence="4 5">DSM 20167</strain>
    </source>
</reference>
<dbReference type="Proteomes" id="UP001183817">
    <property type="component" value="Unassembled WGS sequence"/>
</dbReference>
<dbReference type="InterPro" id="IPR046867">
    <property type="entry name" value="AldOxase/xan_DH_MoCoBD2"/>
</dbReference>
<accession>A0ABU2BF64</accession>
<evidence type="ECO:0000256" key="2">
    <source>
        <dbReference type="ARBA" id="ARBA00023002"/>
    </source>
</evidence>
<dbReference type="InterPro" id="IPR016208">
    <property type="entry name" value="Ald_Oxase/xanthine_DH-like"/>
</dbReference>
<dbReference type="Gene3D" id="3.90.1170.50">
    <property type="entry name" value="Aldehyde oxidase/xanthine dehydrogenase, a/b hammerhead"/>
    <property type="match status" value="1"/>
</dbReference>
<dbReference type="SMART" id="SM01008">
    <property type="entry name" value="Ald_Xan_dh_C"/>
    <property type="match status" value="1"/>
</dbReference>
<evidence type="ECO:0000313" key="5">
    <source>
        <dbReference type="Proteomes" id="UP001183817"/>
    </source>
</evidence>
<evidence type="ECO:0000313" key="4">
    <source>
        <dbReference type="EMBL" id="MDR7357275.1"/>
    </source>
</evidence>
<keyword evidence="1" id="KW-0500">Molybdenum</keyword>
<dbReference type="InterPro" id="IPR037165">
    <property type="entry name" value="AldOxase/xan_DH_Mopterin-bd_sf"/>
</dbReference>
<organism evidence="4 5">
    <name type="scientific">Paeniglutamicibacter sulfureus</name>
    <dbReference type="NCBI Taxonomy" id="43666"/>
    <lineage>
        <taxon>Bacteria</taxon>
        <taxon>Bacillati</taxon>
        <taxon>Actinomycetota</taxon>
        <taxon>Actinomycetes</taxon>
        <taxon>Micrococcales</taxon>
        <taxon>Micrococcaceae</taxon>
        <taxon>Paeniglutamicibacter</taxon>
    </lineage>
</organism>
<dbReference type="InterPro" id="IPR036856">
    <property type="entry name" value="Ald_Oxase/Xan_DH_a/b_sf"/>
</dbReference>
<dbReference type="EMBL" id="JAVDYI010000001">
    <property type="protein sequence ID" value="MDR7357275.1"/>
    <property type="molecule type" value="Genomic_DNA"/>
</dbReference>
<dbReference type="Gene3D" id="3.30.365.10">
    <property type="entry name" value="Aldehyde oxidase/xanthine dehydrogenase, molybdopterin binding domain"/>
    <property type="match status" value="5"/>
</dbReference>
<dbReference type="Pfam" id="PF20256">
    <property type="entry name" value="MoCoBD_2"/>
    <property type="match status" value="2"/>
</dbReference>
<dbReference type="RefSeq" id="WP_310288619.1">
    <property type="nucleotide sequence ID" value="NZ_BAAAWO010000001.1"/>
</dbReference>
<protein>
    <submittedName>
        <fullName evidence="4">Xanthine dehydrogenase YagR molybdenum-binding subunit</fullName>
        <ecNumber evidence="4">1.17.1.4</ecNumber>
    </submittedName>
</protein>
<dbReference type="InterPro" id="IPR000674">
    <property type="entry name" value="Ald_Oxase/Xan_DH_a/b"/>
</dbReference>
<feature type="domain" description="Aldehyde oxidase/xanthine dehydrogenase a/b hammerhead" evidence="3">
    <location>
        <begin position="24"/>
        <end position="128"/>
    </location>
</feature>
<dbReference type="PANTHER" id="PTHR11908:SF132">
    <property type="entry name" value="ALDEHYDE OXIDASE 1-RELATED"/>
    <property type="match status" value="1"/>
</dbReference>
<name>A0ABU2BF64_9MICC</name>
<dbReference type="GO" id="GO:0004854">
    <property type="term" value="F:xanthine dehydrogenase activity"/>
    <property type="evidence" value="ECO:0007669"/>
    <property type="project" value="UniProtKB-EC"/>
</dbReference>